<protein>
    <recommendedName>
        <fullName evidence="3">Zinc ribbon domain-containing protein</fullName>
    </recommendedName>
</protein>
<keyword evidence="2" id="KW-1185">Reference proteome</keyword>
<accession>A0A0X8XCN3</accession>
<dbReference type="Proteomes" id="UP000218890">
    <property type="component" value="Chromosome"/>
</dbReference>
<evidence type="ECO:0008006" key="3">
    <source>
        <dbReference type="Google" id="ProtNLM"/>
    </source>
</evidence>
<dbReference type="EMBL" id="AP017372">
    <property type="protein sequence ID" value="BAU58329.1"/>
    <property type="molecule type" value="Genomic_DNA"/>
</dbReference>
<evidence type="ECO:0000313" key="1">
    <source>
        <dbReference type="EMBL" id="BAU58329.1"/>
    </source>
</evidence>
<dbReference type="RefSeq" id="WP_096409711.1">
    <property type="nucleotide sequence ID" value="NZ_AP017372.2"/>
</dbReference>
<dbReference type="KEGG" id="hhk:HH1059_16190"/>
<dbReference type="OrthoDB" id="5421165at2"/>
<organism evidence="1 2">
    <name type="scientific">Halorhodospira halochloris</name>
    <name type="common">Ectothiorhodospira halochloris</name>
    <dbReference type="NCBI Taxonomy" id="1052"/>
    <lineage>
        <taxon>Bacteria</taxon>
        <taxon>Pseudomonadati</taxon>
        <taxon>Pseudomonadota</taxon>
        <taxon>Gammaproteobacteria</taxon>
        <taxon>Chromatiales</taxon>
        <taxon>Ectothiorhodospiraceae</taxon>
        <taxon>Halorhodospira</taxon>
    </lineage>
</organism>
<evidence type="ECO:0000313" key="2">
    <source>
        <dbReference type="Proteomes" id="UP000218890"/>
    </source>
</evidence>
<proteinExistence type="predicted"/>
<reference evidence="1" key="1">
    <citation type="submission" date="2016-02" db="EMBL/GenBank/DDBJ databases">
        <title>Halorhodospira halochloris DSM-1059 complete genome, version 2.</title>
        <authorList>
            <person name="Tsukatani Y."/>
        </authorList>
    </citation>
    <scope>NUCLEOTIDE SEQUENCE</scope>
    <source>
        <strain evidence="1">DSM 1059</strain>
    </source>
</reference>
<name>A0A0X8XCN3_HALHR</name>
<sequence>MPTYDYRCPSNGEVIEVRHSMDEQLTTWGELCQAAERDLGDTPADAPVERLLSAASVLSSGARTETEQPACCSPEGMCGCR</sequence>
<dbReference type="AlphaFoldDB" id="A0A0X8XCN3"/>
<gene>
    <name evidence="1" type="ORF">HH1059_16190</name>
</gene>